<protein>
    <submittedName>
        <fullName evidence="1">Uncharacterized protein</fullName>
    </submittedName>
</protein>
<reference evidence="1" key="1">
    <citation type="submission" date="2018-05" db="EMBL/GenBank/DDBJ databases">
        <authorList>
            <person name="Lanie J.A."/>
            <person name="Ng W.-L."/>
            <person name="Kazmierczak K.M."/>
            <person name="Andrzejewski T.M."/>
            <person name="Davidsen T.M."/>
            <person name="Wayne K.J."/>
            <person name="Tettelin H."/>
            <person name="Glass J.I."/>
            <person name="Rusch D."/>
            <person name="Podicherti R."/>
            <person name="Tsui H.-C.T."/>
            <person name="Winkler M.E."/>
        </authorList>
    </citation>
    <scope>NUCLEOTIDE SEQUENCE</scope>
</reference>
<dbReference type="EMBL" id="UINC01194048">
    <property type="protein sequence ID" value="SVE09945.1"/>
    <property type="molecule type" value="Genomic_DNA"/>
</dbReference>
<proteinExistence type="predicted"/>
<accession>A0A383ARV1</accession>
<sequence length="44" mass="5147">MINRKEENYKKLSLIAQNEEDLVVISTLCQDSIIKVANIKWAKR</sequence>
<dbReference type="InterPro" id="IPR021335">
    <property type="entry name" value="DUF2948"/>
</dbReference>
<gene>
    <name evidence="1" type="ORF">METZ01_LOCUS462799</name>
</gene>
<feature type="non-terminal residue" evidence="1">
    <location>
        <position position="44"/>
    </location>
</feature>
<evidence type="ECO:0000313" key="1">
    <source>
        <dbReference type="EMBL" id="SVE09945.1"/>
    </source>
</evidence>
<dbReference type="Pfam" id="PF11164">
    <property type="entry name" value="DUF2948"/>
    <property type="match status" value="1"/>
</dbReference>
<organism evidence="1">
    <name type="scientific">marine metagenome</name>
    <dbReference type="NCBI Taxonomy" id="408172"/>
    <lineage>
        <taxon>unclassified sequences</taxon>
        <taxon>metagenomes</taxon>
        <taxon>ecological metagenomes</taxon>
    </lineage>
</organism>
<name>A0A383ARV1_9ZZZZ</name>
<dbReference type="AlphaFoldDB" id="A0A383ARV1"/>